<evidence type="ECO:0000256" key="2">
    <source>
        <dbReference type="ARBA" id="ARBA00022786"/>
    </source>
</evidence>
<dbReference type="InterPro" id="IPR050113">
    <property type="entry name" value="Ub_conjugating_enzyme"/>
</dbReference>
<protein>
    <submittedName>
        <fullName evidence="5">Ubiquitin-conjugating enzyme E2 3</fullName>
    </submittedName>
</protein>
<keyword evidence="2 3" id="KW-0833">Ubl conjugation pathway</keyword>
<dbReference type="Gene3D" id="3.10.110.10">
    <property type="entry name" value="Ubiquitin Conjugating Enzyme"/>
    <property type="match status" value="2"/>
</dbReference>
<dbReference type="PANTHER" id="PTHR24067">
    <property type="entry name" value="UBIQUITIN-CONJUGATING ENZYME E2"/>
    <property type="match status" value="1"/>
</dbReference>
<dbReference type="GO" id="GO:0005524">
    <property type="term" value="F:ATP binding"/>
    <property type="evidence" value="ECO:0007669"/>
    <property type="project" value="UniProtKB-UniRule"/>
</dbReference>
<dbReference type="CDD" id="cd23790">
    <property type="entry name" value="UBCc_UBE2A_2B"/>
    <property type="match status" value="1"/>
</dbReference>
<evidence type="ECO:0000259" key="4">
    <source>
        <dbReference type="PROSITE" id="PS50127"/>
    </source>
</evidence>
<dbReference type="InterPro" id="IPR000608">
    <property type="entry name" value="UBC"/>
</dbReference>
<dbReference type="PROSITE" id="PS00183">
    <property type="entry name" value="UBC_1"/>
    <property type="match status" value="1"/>
</dbReference>
<organism evidence="5">
    <name type="scientific">Zea mays</name>
    <name type="common">Maize</name>
    <dbReference type="NCBI Taxonomy" id="4577"/>
    <lineage>
        <taxon>Eukaryota</taxon>
        <taxon>Viridiplantae</taxon>
        <taxon>Streptophyta</taxon>
        <taxon>Embryophyta</taxon>
        <taxon>Tracheophyta</taxon>
        <taxon>Spermatophyta</taxon>
        <taxon>Magnoliopsida</taxon>
        <taxon>Liliopsida</taxon>
        <taxon>Poales</taxon>
        <taxon>Poaceae</taxon>
        <taxon>PACMAD clade</taxon>
        <taxon>Panicoideae</taxon>
        <taxon>Andropogonodae</taxon>
        <taxon>Andropogoneae</taxon>
        <taxon>Tripsacinae</taxon>
        <taxon>Zea</taxon>
    </lineage>
</organism>
<evidence type="ECO:0000313" key="5">
    <source>
        <dbReference type="EMBL" id="ONM27838.1"/>
    </source>
</evidence>
<evidence type="ECO:0000256" key="3">
    <source>
        <dbReference type="RuleBase" id="RU362109"/>
    </source>
</evidence>
<dbReference type="PROSITE" id="PS50127">
    <property type="entry name" value="UBC_2"/>
    <property type="match status" value="1"/>
</dbReference>
<feature type="domain" description="UBC core" evidence="4">
    <location>
        <begin position="4"/>
        <end position="212"/>
    </location>
</feature>
<sequence>MSTPARKRLMRDFRRLQQDPPAGISGAPHDNNIMLWNAVIFGRYPRNTWGTRYLVATGTKTHLAPHDCFSMFRPFNLSCPYWGAFGSFSYRLKFVFGAYVSAEHRVIITKLKGTFKLTLQFTEDYPNKPPTVRFVSRMFHPNIYADGSICLDILQNQWSPIYDVAAILTSIQSLLCDPNPNSPANSEAARLFSENKREYNRKVREIVEQSWTAD</sequence>
<dbReference type="GO" id="GO:0016740">
    <property type="term" value="F:transferase activity"/>
    <property type="evidence" value="ECO:0007669"/>
    <property type="project" value="UniProtKB-KW"/>
</dbReference>
<evidence type="ECO:0000256" key="1">
    <source>
        <dbReference type="ARBA" id="ARBA00022679"/>
    </source>
</evidence>
<dbReference type="AlphaFoldDB" id="A0A1D6F9M3"/>
<comment type="similarity">
    <text evidence="3">Belongs to the ubiquitin-conjugating enzyme family.</text>
</comment>
<dbReference type="IntAct" id="A0A1D6F9M3">
    <property type="interactions" value="16"/>
</dbReference>
<dbReference type="SMART" id="SM00212">
    <property type="entry name" value="UBCc"/>
    <property type="match status" value="1"/>
</dbReference>
<keyword evidence="1" id="KW-0808">Transferase</keyword>
<dbReference type="Pfam" id="PF00179">
    <property type="entry name" value="UQ_con"/>
    <property type="match status" value="1"/>
</dbReference>
<name>A0A1D6F9M3_MAIZE</name>
<accession>A0A1D6F9M3</accession>
<dbReference type="InterPro" id="IPR023313">
    <property type="entry name" value="UBQ-conjugating_AS"/>
</dbReference>
<keyword evidence="3" id="KW-0067">ATP-binding</keyword>
<keyword evidence="3" id="KW-0547">Nucleotide-binding</keyword>
<reference evidence="5" key="1">
    <citation type="submission" date="2015-12" db="EMBL/GenBank/DDBJ databases">
        <title>Update maize B73 reference genome by single molecule sequencing technologies.</title>
        <authorList>
            <consortium name="Maize Genome Sequencing Project"/>
            <person name="Ware D."/>
        </authorList>
    </citation>
    <scope>NUCLEOTIDE SEQUENCE [LARGE SCALE GENOMIC DNA]</scope>
    <source>
        <tissue evidence="5">Seedling</tissue>
    </source>
</reference>
<dbReference type="EMBL" id="CM007648">
    <property type="protein sequence ID" value="ONM27838.1"/>
    <property type="molecule type" value="Genomic_DNA"/>
</dbReference>
<dbReference type="InterPro" id="IPR016135">
    <property type="entry name" value="UBQ-conjugating_enzyme/RWD"/>
</dbReference>
<gene>
    <name evidence="5" type="ORF">ZEAMMB73_Zm00001d007897</name>
</gene>
<proteinExistence type="inferred from homology"/>
<dbReference type="SUPFAM" id="SSF54495">
    <property type="entry name" value="UBC-like"/>
    <property type="match status" value="2"/>
</dbReference>